<dbReference type="Pfam" id="PF17949">
    <property type="entry name" value="PND"/>
    <property type="match status" value="1"/>
</dbReference>
<accession>A0AAV7K1Y7</accession>
<organism evidence="2 3">
    <name type="scientific">Oopsacas minuta</name>
    <dbReference type="NCBI Taxonomy" id="111878"/>
    <lineage>
        <taxon>Eukaryota</taxon>
        <taxon>Metazoa</taxon>
        <taxon>Porifera</taxon>
        <taxon>Hexactinellida</taxon>
        <taxon>Hexasterophora</taxon>
        <taxon>Lyssacinosida</taxon>
        <taxon>Leucopsacidae</taxon>
        <taxon>Oopsacas</taxon>
    </lineage>
</organism>
<evidence type="ECO:0000313" key="3">
    <source>
        <dbReference type="Proteomes" id="UP001165289"/>
    </source>
</evidence>
<keyword evidence="3" id="KW-1185">Reference proteome</keyword>
<sequence length="213" mass="24224">MATQSKCNPHSSYKVPEGYLFLNRLAGRELHDALKDKFHVNIDGTLGPIDIMYLDGKGVLYLEENALDKLEESKKRVLTFKNVNQGIVMLESVNFYDKFMEFQDFVVIELKLSLMMVGSKSEAADLLGKIIKEELNPRNNPFLLKHKQVSNEICIINALQNIPKLGPVKARLLMENYQTLDKLLKASGNDINRLIGKVSAEMLFNFLYENVVT</sequence>
<dbReference type="PANTHER" id="PTHR31786:SF2">
    <property type="entry name" value="FANCONI ANEMIA CORE COMPLEX-ASSOCIATED PROTEIN 24"/>
    <property type="match status" value="1"/>
</dbReference>
<dbReference type="GO" id="GO:0043240">
    <property type="term" value="C:Fanconi anaemia nuclear complex"/>
    <property type="evidence" value="ECO:0007669"/>
    <property type="project" value="InterPro"/>
</dbReference>
<dbReference type="SUPFAM" id="SSF47781">
    <property type="entry name" value="RuvA domain 2-like"/>
    <property type="match status" value="1"/>
</dbReference>
<evidence type="ECO:0000313" key="2">
    <source>
        <dbReference type="EMBL" id="KAI6654281.1"/>
    </source>
</evidence>
<dbReference type="Gene3D" id="1.10.150.20">
    <property type="entry name" value="5' to 3' exonuclease, C-terminal subdomain"/>
    <property type="match status" value="1"/>
</dbReference>
<protein>
    <submittedName>
        <fullName evidence="2">Fanconi anemia-associated protein of 24 kDa</fullName>
    </submittedName>
</protein>
<dbReference type="GO" id="GO:0003682">
    <property type="term" value="F:chromatin binding"/>
    <property type="evidence" value="ECO:0007669"/>
    <property type="project" value="TreeGrafter"/>
</dbReference>
<evidence type="ECO:0000259" key="1">
    <source>
        <dbReference type="Pfam" id="PF17949"/>
    </source>
</evidence>
<dbReference type="InterPro" id="IPR040646">
    <property type="entry name" value="PND"/>
</dbReference>
<dbReference type="Gene3D" id="3.40.50.10130">
    <property type="match status" value="1"/>
</dbReference>
<dbReference type="GO" id="GO:0036297">
    <property type="term" value="P:interstrand cross-link repair"/>
    <property type="evidence" value="ECO:0007669"/>
    <property type="project" value="InterPro"/>
</dbReference>
<comment type="caution">
    <text evidence="2">The sequence shown here is derived from an EMBL/GenBank/DDBJ whole genome shotgun (WGS) entry which is preliminary data.</text>
</comment>
<dbReference type="Proteomes" id="UP001165289">
    <property type="component" value="Unassembled WGS sequence"/>
</dbReference>
<name>A0AAV7K1Y7_9METZ</name>
<reference evidence="2 3" key="1">
    <citation type="journal article" date="2023" name="BMC Biol.">
        <title>The compact genome of the sponge Oopsacas minuta (Hexactinellida) is lacking key metazoan core genes.</title>
        <authorList>
            <person name="Santini S."/>
            <person name="Schenkelaars Q."/>
            <person name="Jourda C."/>
            <person name="Duchesne M."/>
            <person name="Belahbib H."/>
            <person name="Rocher C."/>
            <person name="Selva M."/>
            <person name="Riesgo A."/>
            <person name="Vervoort M."/>
            <person name="Leys S.P."/>
            <person name="Kodjabachian L."/>
            <person name="Le Bivic A."/>
            <person name="Borchiellini C."/>
            <person name="Claverie J.M."/>
            <person name="Renard E."/>
        </authorList>
    </citation>
    <scope>NUCLEOTIDE SEQUENCE [LARGE SCALE GENOMIC DNA]</scope>
    <source>
        <strain evidence="2">SPO-2</strain>
    </source>
</reference>
<dbReference type="PANTHER" id="PTHR31786">
    <property type="entry name" value="FANCONI ANEMIA CORE COMPLEX-ASSOCIATED PROTEIN 24"/>
    <property type="match status" value="1"/>
</dbReference>
<gene>
    <name evidence="2" type="ORF">LOD99_680</name>
</gene>
<dbReference type="AlphaFoldDB" id="A0AAV7K1Y7"/>
<dbReference type="InterPro" id="IPR010994">
    <property type="entry name" value="RuvA_2-like"/>
</dbReference>
<feature type="domain" description="Fanconi anemia core complex-associated protein 24 pseudonuclease" evidence="1">
    <location>
        <begin position="14"/>
        <end position="131"/>
    </location>
</feature>
<dbReference type="EMBL" id="JAKMXF010000222">
    <property type="protein sequence ID" value="KAI6654281.1"/>
    <property type="molecule type" value="Genomic_DNA"/>
</dbReference>
<proteinExistence type="predicted"/>
<dbReference type="InterPro" id="IPR026985">
    <property type="entry name" value="FAAP24"/>
</dbReference>